<protein>
    <submittedName>
        <fullName evidence="1">Uncharacterized protein</fullName>
    </submittedName>
</protein>
<keyword evidence="2" id="KW-1185">Reference proteome</keyword>
<reference evidence="1 2" key="1">
    <citation type="submission" date="2020-08" db="EMBL/GenBank/DDBJ databases">
        <title>Plant Genome Project.</title>
        <authorList>
            <person name="Zhang R.-G."/>
        </authorList>
    </citation>
    <scope>NUCLEOTIDE SEQUENCE [LARGE SCALE GENOMIC DNA]</scope>
    <source>
        <tissue evidence="1">Rhizome</tissue>
    </source>
</reference>
<evidence type="ECO:0000313" key="2">
    <source>
        <dbReference type="Proteomes" id="UP000734854"/>
    </source>
</evidence>
<sequence>MPSHLSKNTHSVHILLDYCDTEKLHKITNVIALIATVYRATGTVHGSFGFVNVTDFKGAKVRFSAIDNDTIPIDATFNQNSELVLAVKDLEGMLEQRHKETLCAKCSKMEMKDIVDLDVKATKFENGPHICRNLNVKQQIPKTISVRDNEEEYASVALINERDDMKTAYSLESKIIDLNNEAELYRKNWEKLEMQMENHDATTKLEQMQLREQLSMQYECFCTFIHYQ</sequence>
<dbReference type="PANTHER" id="PTHR34452">
    <property type="entry name" value="MYOSIN HEAVY CHAIN-RELATED PROTEIN"/>
    <property type="match status" value="1"/>
</dbReference>
<dbReference type="PANTHER" id="PTHR34452:SF7">
    <property type="entry name" value="MYOSIN HEAVY CHAIN-RELATED PROTEIN"/>
    <property type="match status" value="1"/>
</dbReference>
<proteinExistence type="predicted"/>
<dbReference type="AlphaFoldDB" id="A0A8J5GC81"/>
<comment type="caution">
    <text evidence="1">The sequence shown here is derived from an EMBL/GenBank/DDBJ whole genome shotgun (WGS) entry which is preliminary data.</text>
</comment>
<accession>A0A8J5GC81</accession>
<name>A0A8J5GC81_ZINOF</name>
<gene>
    <name evidence="1" type="ORF">ZIOFF_037955</name>
</gene>
<evidence type="ECO:0000313" key="1">
    <source>
        <dbReference type="EMBL" id="KAG6505590.1"/>
    </source>
</evidence>
<dbReference type="EMBL" id="JACMSC010000010">
    <property type="protein sequence ID" value="KAG6505590.1"/>
    <property type="molecule type" value="Genomic_DNA"/>
</dbReference>
<dbReference type="Proteomes" id="UP000734854">
    <property type="component" value="Unassembled WGS sequence"/>
</dbReference>
<organism evidence="1 2">
    <name type="scientific">Zingiber officinale</name>
    <name type="common">Ginger</name>
    <name type="synonym">Amomum zingiber</name>
    <dbReference type="NCBI Taxonomy" id="94328"/>
    <lineage>
        <taxon>Eukaryota</taxon>
        <taxon>Viridiplantae</taxon>
        <taxon>Streptophyta</taxon>
        <taxon>Embryophyta</taxon>
        <taxon>Tracheophyta</taxon>
        <taxon>Spermatophyta</taxon>
        <taxon>Magnoliopsida</taxon>
        <taxon>Liliopsida</taxon>
        <taxon>Zingiberales</taxon>
        <taxon>Zingiberaceae</taxon>
        <taxon>Zingiber</taxon>
    </lineage>
</organism>